<dbReference type="InterPro" id="IPR017972">
    <property type="entry name" value="Cyt_P450_CS"/>
</dbReference>
<dbReference type="SUPFAM" id="SSF48264">
    <property type="entry name" value="Cytochrome P450"/>
    <property type="match status" value="1"/>
</dbReference>
<keyword evidence="6 8" id="KW-0408">Iron</keyword>
<evidence type="ECO:0000256" key="1">
    <source>
        <dbReference type="ARBA" id="ARBA00001971"/>
    </source>
</evidence>
<comment type="cofactor">
    <cofactor evidence="1">
        <name>heme</name>
        <dbReference type="ChEBI" id="CHEBI:30413"/>
    </cofactor>
</comment>
<proteinExistence type="inferred from homology"/>
<keyword evidence="7 8" id="KW-0503">Monooxygenase</keyword>
<dbReference type="Gene3D" id="1.10.630.10">
    <property type="entry name" value="Cytochrome P450"/>
    <property type="match status" value="1"/>
</dbReference>
<keyword evidence="3 8" id="KW-0349">Heme</keyword>
<keyword evidence="5 8" id="KW-0560">Oxidoreductase</keyword>
<comment type="caution">
    <text evidence="9">The sequence shown here is derived from an EMBL/GenBank/DDBJ whole genome shotgun (WGS) entry which is preliminary data.</text>
</comment>
<comment type="similarity">
    <text evidence="2 8">Belongs to the cytochrome P450 family.</text>
</comment>
<accession>A0ABP9QFU5</accession>
<name>A0ABP9QFU5_9PSEU</name>
<dbReference type="PRINTS" id="PR00465">
    <property type="entry name" value="EP450IV"/>
</dbReference>
<protein>
    <submittedName>
        <fullName evidence="9">Cytochrome P450</fullName>
    </submittedName>
</protein>
<dbReference type="PANTHER" id="PTHR24286:SF24">
    <property type="entry name" value="LANOSTEROL 14-ALPHA DEMETHYLASE"/>
    <property type="match status" value="1"/>
</dbReference>
<evidence type="ECO:0000256" key="6">
    <source>
        <dbReference type="ARBA" id="ARBA00023004"/>
    </source>
</evidence>
<dbReference type="InterPro" id="IPR001128">
    <property type="entry name" value="Cyt_P450"/>
</dbReference>
<keyword evidence="10" id="KW-1185">Reference proteome</keyword>
<dbReference type="InterPro" id="IPR002403">
    <property type="entry name" value="Cyt_P450_E_grp-IV"/>
</dbReference>
<dbReference type="PROSITE" id="PS00086">
    <property type="entry name" value="CYTOCHROME_P450"/>
    <property type="match status" value="1"/>
</dbReference>
<evidence type="ECO:0000313" key="9">
    <source>
        <dbReference type="EMBL" id="GAA5161272.1"/>
    </source>
</evidence>
<evidence type="ECO:0000313" key="10">
    <source>
        <dbReference type="Proteomes" id="UP001428817"/>
    </source>
</evidence>
<dbReference type="Pfam" id="PF00067">
    <property type="entry name" value="p450"/>
    <property type="match status" value="2"/>
</dbReference>
<dbReference type="InterPro" id="IPR036396">
    <property type="entry name" value="Cyt_P450_sf"/>
</dbReference>
<dbReference type="PANTHER" id="PTHR24286">
    <property type="entry name" value="CYTOCHROME P450 26"/>
    <property type="match status" value="1"/>
</dbReference>
<evidence type="ECO:0000256" key="4">
    <source>
        <dbReference type="ARBA" id="ARBA00022723"/>
    </source>
</evidence>
<evidence type="ECO:0000256" key="2">
    <source>
        <dbReference type="ARBA" id="ARBA00010617"/>
    </source>
</evidence>
<reference evidence="10" key="1">
    <citation type="journal article" date="2019" name="Int. J. Syst. Evol. Microbiol.">
        <title>The Global Catalogue of Microorganisms (GCM) 10K type strain sequencing project: providing services to taxonomists for standard genome sequencing and annotation.</title>
        <authorList>
            <consortium name="The Broad Institute Genomics Platform"/>
            <consortium name="The Broad Institute Genome Sequencing Center for Infectious Disease"/>
            <person name="Wu L."/>
            <person name="Ma J."/>
        </authorList>
    </citation>
    <scope>NUCLEOTIDE SEQUENCE [LARGE SCALE GENOMIC DNA]</scope>
    <source>
        <strain evidence="10">JCM 18303</strain>
    </source>
</reference>
<evidence type="ECO:0000256" key="8">
    <source>
        <dbReference type="RuleBase" id="RU000461"/>
    </source>
</evidence>
<dbReference type="Proteomes" id="UP001428817">
    <property type="component" value="Unassembled WGS sequence"/>
</dbReference>
<keyword evidence="4 8" id="KW-0479">Metal-binding</keyword>
<dbReference type="EMBL" id="BAABJP010000024">
    <property type="protein sequence ID" value="GAA5161272.1"/>
    <property type="molecule type" value="Genomic_DNA"/>
</dbReference>
<evidence type="ECO:0000256" key="5">
    <source>
        <dbReference type="ARBA" id="ARBA00023002"/>
    </source>
</evidence>
<evidence type="ECO:0000256" key="7">
    <source>
        <dbReference type="ARBA" id="ARBA00023033"/>
    </source>
</evidence>
<sequence>MALESVPGTAGPPIVGHTARLLVDPPEFYTRRYQKYGPVSRFTLIGKYSVLAVGPKEAEAVLGRNHRDFANGPAWTTWIGPFFDRGLMLLDFDEHAQHRQLLAQAFTRDRVDGYLEQMYAVLEQDLPAWAPGTTPRAQEFVRATTLRAGVRVFMGGGLGAEATAIERAFLACTGATGAILRFPVPGGRWARGLAGRRRLEELFRERIPVVRARGGSDLFAVLCRARTEDGAMFSDEDIVNHMIFLLMASYDPVAMNLLTMIRHLAENPDWQERCRRESLALGVDEPGQDELARLTSLDLVARESLRLVPPVYALPHTAVDDVDLLGFHIPRGSVVVVSPYLNHRLPEYWAEPERFDPDRFAPHRMEHTAHEYLWIPFGGGVHACIGTHFAFTQMKAVMHRLLRRSTWRLAPGHAPGITWRGLPRMRQGLPVRLG</sequence>
<gene>
    <name evidence="9" type="ORF">GCM10023321_45220</name>
</gene>
<dbReference type="RefSeq" id="WP_185060028.1">
    <property type="nucleotide sequence ID" value="NZ_BAABJP010000024.1"/>
</dbReference>
<evidence type="ECO:0000256" key="3">
    <source>
        <dbReference type="ARBA" id="ARBA00022617"/>
    </source>
</evidence>
<organism evidence="9 10">
    <name type="scientific">Pseudonocardia eucalypti</name>
    <dbReference type="NCBI Taxonomy" id="648755"/>
    <lineage>
        <taxon>Bacteria</taxon>
        <taxon>Bacillati</taxon>
        <taxon>Actinomycetota</taxon>
        <taxon>Actinomycetes</taxon>
        <taxon>Pseudonocardiales</taxon>
        <taxon>Pseudonocardiaceae</taxon>
        <taxon>Pseudonocardia</taxon>
    </lineage>
</organism>